<keyword evidence="1" id="KW-0436">Ligase</keyword>
<dbReference type="GO" id="GO:0016020">
    <property type="term" value="C:membrane"/>
    <property type="evidence" value="ECO:0007669"/>
    <property type="project" value="TreeGrafter"/>
</dbReference>
<dbReference type="GO" id="GO:0005783">
    <property type="term" value="C:endoplasmic reticulum"/>
    <property type="evidence" value="ECO:0007669"/>
    <property type="project" value="TreeGrafter"/>
</dbReference>
<dbReference type="InterPro" id="IPR000873">
    <property type="entry name" value="AMP-dep_synth/lig_dom"/>
</dbReference>
<dbReference type="SUPFAM" id="SSF56801">
    <property type="entry name" value="Acetyl-CoA synthetase-like"/>
    <property type="match status" value="1"/>
</dbReference>
<sequence>NRWIGQYAPMYFGITVTDVGDPKALVDVLSRVHPTFFVAVPMLWYKIRARIEALITERAGPAGALARWALTAGKKKAAATLAGGRLGLLDEAAAAVADVLVLSKIRLRLGLDQLTAAVSGAAPIDVSVLEFMLAIGVPVLEAWGMSETSAVTTVNPTERIKLGTVGKPIPGTQIKLDSDGEILVRGCGVMRGYHRDPDRTADILDVNGWVHTGDIGSLDAEGYLRIVDRKKELIINSGGKNMSPSNIEGALKAASSLIGAVAAIGDNRPHIAALITLDPDAAAEFAHRHGLRDTAIAELVDNEAIQRTVSEAVTLAN</sequence>
<organism evidence="5">
    <name type="scientific">marine sediment metagenome</name>
    <dbReference type="NCBI Taxonomy" id="412755"/>
    <lineage>
        <taxon>unclassified sequences</taxon>
        <taxon>metagenomes</taxon>
        <taxon>ecological metagenomes</taxon>
    </lineage>
</organism>
<feature type="non-terminal residue" evidence="5">
    <location>
        <position position="1"/>
    </location>
</feature>
<protein>
    <recommendedName>
        <fullName evidence="4">AMP-dependent synthetase/ligase domain-containing protein</fullName>
    </recommendedName>
</protein>
<evidence type="ECO:0000259" key="4">
    <source>
        <dbReference type="Pfam" id="PF00501"/>
    </source>
</evidence>
<gene>
    <name evidence="5" type="ORF">S03H2_19085</name>
</gene>
<comment type="caution">
    <text evidence="5">The sequence shown here is derived from an EMBL/GenBank/DDBJ whole genome shotgun (WGS) entry which is preliminary data.</text>
</comment>
<dbReference type="InterPro" id="IPR042099">
    <property type="entry name" value="ANL_N_sf"/>
</dbReference>
<dbReference type="PANTHER" id="PTHR43272">
    <property type="entry name" value="LONG-CHAIN-FATTY-ACID--COA LIGASE"/>
    <property type="match status" value="1"/>
</dbReference>
<feature type="domain" description="AMP-dependent synthetase/ligase" evidence="4">
    <location>
        <begin position="5"/>
        <end position="194"/>
    </location>
</feature>
<keyword evidence="3" id="KW-0443">Lipid metabolism</keyword>
<accession>X1FEV9</accession>
<dbReference type="EMBL" id="BARU01009947">
    <property type="protein sequence ID" value="GAH43487.1"/>
    <property type="molecule type" value="Genomic_DNA"/>
</dbReference>
<feature type="non-terminal residue" evidence="5">
    <location>
        <position position="317"/>
    </location>
</feature>
<evidence type="ECO:0000256" key="3">
    <source>
        <dbReference type="ARBA" id="ARBA00023098"/>
    </source>
</evidence>
<evidence type="ECO:0000256" key="2">
    <source>
        <dbReference type="ARBA" id="ARBA00022832"/>
    </source>
</evidence>
<reference evidence="5" key="1">
    <citation type="journal article" date="2014" name="Front. Microbiol.">
        <title>High frequency of phylogenetically diverse reductive dehalogenase-homologous genes in deep subseafloor sedimentary metagenomes.</title>
        <authorList>
            <person name="Kawai M."/>
            <person name="Futagami T."/>
            <person name="Toyoda A."/>
            <person name="Takaki Y."/>
            <person name="Nishi S."/>
            <person name="Hori S."/>
            <person name="Arai W."/>
            <person name="Tsubouchi T."/>
            <person name="Morono Y."/>
            <person name="Uchiyama I."/>
            <person name="Ito T."/>
            <person name="Fujiyama A."/>
            <person name="Inagaki F."/>
            <person name="Takami H."/>
        </authorList>
    </citation>
    <scope>NUCLEOTIDE SEQUENCE</scope>
    <source>
        <strain evidence="5">Expedition CK06-06</strain>
    </source>
</reference>
<keyword evidence="2" id="KW-0276">Fatty acid metabolism</keyword>
<evidence type="ECO:0000313" key="5">
    <source>
        <dbReference type="EMBL" id="GAH43487.1"/>
    </source>
</evidence>
<dbReference type="GO" id="GO:0004467">
    <property type="term" value="F:long-chain fatty acid-CoA ligase activity"/>
    <property type="evidence" value="ECO:0007669"/>
    <property type="project" value="TreeGrafter"/>
</dbReference>
<dbReference type="AlphaFoldDB" id="X1FEV9"/>
<dbReference type="Pfam" id="PF00501">
    <property type="entry name" value="AMP-binding"/>
    <property type="match status" value="1"/>
</dbReference>
<name>X1FEV9_9ZZZZ</name>
<dbReference type="Pfam" id="PF23562">
    <property type="entry name" value="AMP-binding_C_3"/>
    <property type="match status" value="1"/>
</dbReference>
<dbReference type="PANTHER" id="PTHR43272:SF32">
    <property type="entry name" value="AMP-DEPENDENT SYNTHETASE_LIGASE DOMAIN-CONTAINING PROTEIN"/>
    <property type="match status" value="1"/>
</dbReference>
<proteinExistence type="predicted"/>
<evidence type="ECO:0000256" key="1">
    <source>
        <dbReference type="ARBA" id="ARBA00022598"/>
    </source>
</evidence>
<dbReference type="Gene3D" id="3.40.50.12780">
    <property type="entry name" value="N-terminal domain of ligase-like"/>
    <property type="match status" value="1"/>
</dbReference>